<evidence type="ECO:0000313" key="2">
    <source>
        <dbReference type="Proteomes" id="UP000305222"/>
    </source>
</evidence>
<dbReference type="EMBL" id="SZON01000146">
    <property type="protein sequence ID" value="TKI98159.1"/>
    <property type="molecule type" value="Genomic_DNA"/>
</dbReference>
<name>A0A4U3BBF4_9BACI</name>
<sequence length="60" mass="7119">MRVPQARLSDLETGKIPITKHYENKIWYALESLHISSEELQHIYELVQIKNNKQNTKVEL</sequence>
<gene>
    <name evidence="1" type="ORF">FC699_05340</name>
</gene>
<accession>A0A4U3BBF4</accession>
<organism evidence="1 2">
    <name type="scientific">Bacillus wiedmannii</name>
    <dbReference type="NCBI Taxonomy" id="1890302"/>
    <lineage>
        <taxon>Bacteria</taxon>
        <taxon>Bacillati</taxon>
        <taxon>Bacillota</taxon>
        <taxon>Bacilli</taxon>
        <taxon>Bacillales</taxon>
        <taxon>Bacillaceae</taxon>
        <taxon>Bacillus</taxon>
        <taxon>Bacillus cereus group</taxon>
    </lineage>
</organism>
<comment type="caution">
    <text evidence="1">The sequence shown here is derived from an EMBL/GenBank/DDBJ whole genome shotgun (WGS) entry which is preliminary data.</text>
</comment>
<dbReference type="AlphaFoldDB" id="A0A4U3BBF4"/>
<evidence type="ECO:0000313" key="1">
    <source>
        <dbReference type="EMBL" id="TKI98159.1"/>
    </source>
</evidence>
<dbReference type="Proteomes" id="UP000305222">
    <property type="component" value="Unassembled WGS sequence"/>
</dbReference>
<evidence type="ECO:0008006" key="3">
    <source>
        <dbReference type="Google" id="ProtNLM"/>
    </source>
</evidence>
<protein>
    <recommendedName>
        <fullName evidence="3">Transcriptional regulator</fullName>
    </recommendedName>
</protein>
<proteinExistence type="predicted"/>
<reference evidence="1 2" key="1">
    <citation type="journal article" date="2019" name="Environ. Microbiol.">
        <title>An active ?-lactamase is a part of an orchestrated cell wall stress resistance network of Bacillus subtilis and related rhizosphere species.</title>
        <authorList>
            <person name="Bucher T."/>
            <person name="Keren-Paz A."/>
            <person name="Hausser J."/>
            <person name="Olender T."/>
            <person name="Cytryn E."/>
            <person name="Kolodkin-Gal I."/>
        </authorList>
    </citation>
    <scope>NUCLEOTIDE SEQUENCE [LARGE SCALE GENOMIC DNA]</scope>
    <source>
        <strain evidence="1 2">I5</strain>
    </source>
</reference>